<accession>A0A8B6ZGL6</accession>
<name>A0A8B6ZGL6_ORYAF</name>
<reference evidence="3" key="1">
    <citation type="submission" date="2025-08" db="UniProtKB">
        <authorList>
            <consortium name="RefSeq"/>
        </authorList>
    </citation>
    <scope>IDENTIFICATION</scope>
</reference>
<dbReference type="Pfam" id="PF15147">
    <property type="entry name" value="DUF4578"/>
    <property type="match status" value="1"/>
</dbReference>
<dbReference type="PANTHER" id="PTHR37342">
    <property type="entry name" value="HYPOTHETICAL PROTEIN LOC689959"/>
    <property type="match status" value="1"/>
</dbReference>
<keyword evidence="2" id="KW-1185">Reference proteome</keyword>
<organism evidence="2 3">
    <name type="scientific">Orycteropus afer afer</name>
    <dbReference type="NCBI Taxonomy" id="1230840"/>
    <lineage>
        <taxon>Eukaryota</taxon>
        <taxon>Metazoa</taxon>
        <taxon>Chordata</taxon>
        <taxon>Craniata</taxon>
        <taxon>Vertebrata</taxon>
        <taxon>Euteleostomi</taxon>
        <taxon>Mammalia</taxon>
        <taxon>Eutheria</taxon>
        <taxon>Afrotheria</taxon>
        <taxon>Tubulidentata</taxon>
        <taxon>Orycteropodidae</taxon>
        <taxon>Orycteropus</taxon>
    </lineage>
</organism>
<proteinExistence type="predicted"/>
<dbReference type="InterPro" id="IPR028106">
    <property type="entry name" value="DUF4578"/>
</dbReference>
<feature type="compositionally biased region" description="Low complexity" evidence="1">
    <location>
        <begin position="33"/>
        <end position="43"/>
    </location>
</feature>
<feature type="region of interest" description="Disordered" evidence="1">
    <location>
        <begin position="1"/>
        <end position="57"/>
    </location>
</feature>
<evidence type="ECO:0000256" key="1">
    <source>
        <dbReference type="SAM" id="MobiDB-lite"/>
    </source>
</evidence>
<gene>
    <name evidence="3" type="primary">CUNH11orf52</name>
</gene>
<evidence type="ECO:0000313" key="2">
    <source>
        <dbReference type="Proteomes" id="UP000694850"/>
    </source>
</evidence>
<dbReference type="AlphaFoldDB" id="A0A8B6ZGL6"/>
<sequence>MGNLLGCGGSWSCSSPFQRKKKTENQIRQLYKQQQQQQRQQQQNGTKGPETPENTYERVFEQLELGERSQSFRSEESNLHYADIQVYSQTQSRSAWEVKNLQLENATEYATLRFPQITARYDSKNGTLV</sequence>
<dbReference type="PANTHER" id="PTHR37342:SF1">
    <property type="entry name" value="CHROMOSOME 11 OPEN READING FRAME 52"/>
    <property type="match status" value="1"/>
</dbReference>
<dbReference type="GO" id="GO:0070062">
    <property type="term" value="C:extracellular exosome"/>
    <property type="evidence" value="ECO:0007669"/>
    <property type="project" value="TreeGrafter"/>
</dbReference>
<dbReference type="OrthoDB" id="8846498at2759"/>
<protein>
    <submittedName>
        <fullName evidence="3">Uncharacterized protein C11orf52 homolog</fullName>
    </submittedName>
</protein>
<dbReference type="Proteomes" id="UP000694850">
    <property type="component" value="Unplaced"/>
</dbReference>
<dbReference type="RefSeq" id="XP_007934799.1">
    <property type="nucleotide sequence ID" value="XM_007936608.1"/>
</dbReference>
<evidence type="ECO:0000313" key="3">
    <source>
        <dbReference type="RefSeq" id="XP_007934799.1"/>
    </source>
</evidence>